<evidence type="ECO:0000313" key="2">
    <source>
        <dbReference type="Proteomes" id="UP000003860"/>
    </source>
</evidence>
<dbReference type="Gene3D" id="1.10.1200.10">
    <property type="entry name" value="ACP-like"/>
    <property type="match status" value="1"/>
</dbReference>
<gene>
    <name evidence="1" type="ORF">Cpap_1001</name>
</gene>
<dbReference type="STRING" id="588581.Cpap_1001"/>
<dbReference type="RefSeq" id="WP_004621009.1">
    <property type="nucleotide sequence ID" value="NZ_ACXX02000012.1"/>
</dbReference>
<proteinExistence type="predicted"/>
<dbReference type="AlphaFoldDB" id="F1TG00"/>
<reference evidence="1" key="1">
    <citation type="submission" date="2009-07" db="EMBL/GenBank/DDBJ databases">
        <authorList>
            <consortium name="US DOE Joint Genome Institute (JGI-PGF)"/>
            <person name="Lucas S."/>
            <person name="Copeland A."/>
            <person name="Lapidus A."/>
            <person name="Glavina del Rio T."/>
            <person name="Tice H."/>
            <person name="Bruce D."/>
            <person name="Goodwin L."/>
            <person name="Pitluck S."/>
            <person name="Larimer F."/>
            <person name="Land M.L."/>
            <person name="Mouttaki H."/>
            <person name="He Z."/>
            <person name="Zhou J."/>
            <person name="Hemme C.L."/>
        </authorList>
    </citation>
    <scope>NUCLEOTIDE SEQUENCE</scope>
    <source>
        <strain evidence="1">DSM 2782</strain>
    </source>
</reference>
<comment type="caution">
    <text evidence="1">The sequence shown here is derived from an EMBL/GenBank/DDBJ whole genome shotgun (WGS) entry which is preliminary data.</text>
</comment>
<sequence>MSRNEINQALQSIFNERPELAQKIFGSDKLPENMEEAVIHLSSLDYVELIIELEERLNIESIPETVMEQGIPIKILADRIYEHVQQ</sequence>
<accession>F1TG00</accession>
<organism evidence="1 2">
    <name type="scientific">Ruminiclostridium papyrosolvens DSM 2782</name>
    <dbReference type="NCBI Taxonomy" id="588581"/>
    <lineage>
        <taxon>Bacteria</taxon>
        <taxon>Bacillati</taxon>
        <taxon>Bacillota</taxon>
        <taxon>Clostridia</taxon>
        <taxon>Eubacteriales</taxon>
        <taxon>Oscillospiraceae</taxon>
        <taxon>Ruminiclostridium</taxon>
    </lineage>
</organism>
<evidence type="ECO:0000313" key="1">
    <source>
        <dbReference type="EMBL" id="EGD46619.1"/>
    </source>
</evidence>
<evidence type="ECO:0008006" key="3">
    <source>
        <dbReference type="Google" id="ProtNLM"/>
    </source>
</evidence>
<keyword evidence="2" id="KW-1185">Reference proteome</keyword>
<reference evidence="1" key="2">
    <citation type="submission" date="2011-01" db="EMBL/GenBank/DDBJ databases">
        <title>The Non-contiguous Finished genome of Clostridium papyrosolvens.</title>
        <authorList>
            <person name="Lucas S."/>
            <person name="Copeland A."/>
            <person name="Lapidus A."/>
            <person name="Cheng J.-F."/>
            <person name="Goodwin L."/>
            <person name="Pitluck S."/>
            <person name="Misra M."/>
            <person name="Chertkov O."/>
            <person name="Detter J.C."/>
            <person name="Han C."/>
            <person name="Tapia R."/>
            <person name="Land M."/>
            <person name="Hauser L."/>
            <person name="Kyrpides N."/>
            <person name="Ivanova N."/>
            <person name="Pagani I."/>
            <person name="Mouttaki H."/>
            <person name="He Z."/>
            <person name="Zhou J."/>
            <person name="Hemme C.L."/>
            <person name="Woyke T."/>
        </authorList>
    </citation>
    <scope>NUCLEOTIDE SEQUENCE [LARGE SCALE GENOMIC DNA]</scope>
    <source>
        <strain evidence="1">DSM 2782</strain>
    </source>
</reference>
<dbReference type="InterPro" id="IPR036736">
    <property type="entry name" value="ACP-like_sf"/>
</dbReference>
<protein>
    <recommendedName>
        <fullName evidence="3">Carrier domain-containing protein</fullName>
    </recommendedName>
</protein>
<dbReference type="Proteomes" id="UP000003860">
    <property type="component" value="Unassembled WGS sequence"/>
</dbReference>
<name>F1TG00_9FIRM</name>
<dbReference type="EMBL" id="ACXX02000012">
    <property type="protein sequence ID" value="EGD46619.1"/>
    <property type="molecule type" value="Genomic_DNA"/>
</dbReference>
<dbReference type="SUPFAM" id="SSF47336">
    <property type="entry name" value="ACP-like"/>
    <property type="match status" value="1"/>
</dbReference>